<dbReference type="STRING" id="1238425.J07HQW2_02348"/>
<dbReference type="EMBL" id="KE356561">
    <property type="protein sequence ID" value="ERG95888.1"/>
    <property type="molecule type" value="Genomic_DNA"/>
</dbReference>
<accession>U1NGF4</accession>
<evidence type="ECO:0000313" key="1">
    <source>
        <dbReference type="EMBL" id="ERG95888.1"/>
    </source>
</evidence>
<dbReference type="Proteomes" id="UP000030710">
    <property type="component" value="Unassembled WGS sequence"/>
</dbReference>
<dbReference type="HOGENOM" id="CLU_3322898_0_0_2"/>
<sequence length="38" mass="4282">MNTGDTMTLRESVVPTKPVETIISENIMTVRKRHLILG</sequence>
<name>U1NGF4_9EURY</name>
<protein>
    <submittedName>
        <fullName evidence="1">Uncharacterized protein</fullName>
    </submittedName>
</protein>
<proteinExistence type="predicted"/>
<gene>
    <name evidence="1" type="ORF">J07HQW2_02348</name>
</gene>
<evidence type="ECO:0000313" key="2">
    <source>
        <dbReference type="Proteomes" id="UP000030710"/>
    </source>
</evidence>
<reference evidence="1 2" key="1">
    <citation type="journal article" date="2013" name="PLoS ONE">
        <title>Assembly-driven community genomics of a hypersaline microbial ecosystem.</title>
        <authorList>
            <person name="Podell S."/>
            <person name="Ugalde J.A."/>
            <person name="Narasingarao P."/>
            <person name="Banfield J.F."/>
            <person name="Heidelberg K.B."/>
            <person name="Allen E.E."/>
        </authorList>
    </citation>
    <scope>NUCLEOTIDE SEQUENCE [LARGE SCALE GENOMIC DNA]</scope>
    <source>
        <strain evidence="2">J07HQW2</strain>
    </source>
</reference>
<organism evidence="1 2">
    <name type="scientific">Haloquadratum walsbyi J07HQW2</name>
    <dbReference type="NCBI Taxonomy" id="1238425"/>
    <lineage>
        <taxon>Archaea</taxon>
        <taxon>Methanobacteriati</taxon>
        <taxon>Methanobacteriota</taxon>
        <taxon>Stenosarchaea group</taxon>
        <taxon>Halobacteria</taxon>
        <taxon>Halobacteriales</taxon>
        <taxon>Haloferacaceae</taxon>
        <taxon>Haloquadratum</taxon>
    </lineage>
</organism>
<dbReference type="AlphaFoldDB" id="U1NGF4"/>